<dbReference type="SUPFAM" id="SSF54909">
    <property type="entry name" value="Dimeric alpha+beta barrel"/>
    <property type="match status" value="1"/>
</dbReference>
<dbReference type="RefSeq" id="WP_343976431.1">
    <property type="nucleotide sequence ID" value="NZ_BAAAJG010000008.1"/>
</dbReference>
<name>A0ABW4FI73_9PSEU</name>
<reference evidence="3" key="1">
    <citation type="journal article" date="2019" name="Int. J. Syst. Evol. Microbiol.">
        <title>The Global Catalogue of Microorganisms (GCM) 10K type strain sequencing project: providing services to taxonomists for standard genome sequencing and annotation.</title>
        <authorList>
            <consortium name="The Broad Institute Genomics Platform"/>
            <consortium name="The Broad Institute Genome Sequencing Center for Infectious Disease"/>
            <person name="Wu L."/>
            <person name="Ma J."/>
        </authorList>
    </citation>
    <scope>NUCLEOTIDE SEQUENCE [LARGE SCALE GENOMIC DNA]</scope>
    <source>
        <strain evidence="3">JCM 12165</strain>
    </source>
</reference>
<feature type="domain" description="ABM" evidence="1">
    <location>
        <begin position="12"/>
        <end position="101"/>
    </location>
</feature>
<dbReference type="PANTHER" id="PTHR33336:SF15">
    <property type="entry name" value="ABM DOMAIN-CONTAINING PROTEIN"/>
    <property type="match status" value="1"/>
</dbReference>
<accession>A0ABW4FI73</accession>
<proteinExistence type="predicted"/>
<dbReference type="GO" id="GO:0004497">
    <property type="term" value="F:monooxygenase activity"/>
    <property type="evidence" value="ECO:0007669"/>
    <property type="project" value="UniProtKB-KW"/>
</dbReference>
<dbReference type="EMBL" id="JBHUCP010000007">
    <property type="protein sequence ID" value="MFD1529984.1"/>
    <property type="molecule type" value="Genomic_DNA"/>
</dbReference>
<sequence>MSIPTDANRELLTVVATMRAKPGKEDEVLAMLTDVIEPTLAEAGCHTYALHQGVADPTVFVFYENWTSKDHLDKHLASGHIANGLAGLSALLDGTADIQTLRRAG</sequence>
<dbReference type="Gene3D" id="3.30.70.100">
    <property type="match status" value="1"/>
</dbReference>
<dbReference type="PROSITE" id="PS51725">
    <property type="entry name" value="ABM"/>
    <property type="match status" value="1"/>
</dbReference>
<organism evidence="2 3">
    <name type="scientific">Pseudonocardia aurantiaca</name>
    <dbReference type="NCBI Taxonomy" id="75290"/>
    <lineage>
        <taxon>Bacteria</taxon>
        <taxon>Bacillati</taxon>
        <taxon>Actinomycetota</taxon>
        <taxon>Actinomycetes</taxon>
        <taxon>Pseudonocardiales</taxon>
        <taxon>Pseudonocardiaceae</taxon>
        <taxon>Pseudonocardia</taxon>
    </lineage>
</organism>
<dbReference type="Pfam" id="PF03992">
    <property type="entry name" value="ABM"/>
    <property type="match status" value="1"/>
</dbReference>
<dbReference type="PANTHER" id="PTHR33336">
    <property type="entry name" value="QUINOL MONOOXYGENASE YGIN-RELATED"/>
    <property type="match status" value="1"/>
</dbReference>
<protein>
    <submittedName>
        <fullName evidence="2">Quinol monooxygenase</fullName>
        <ecNumber evidence="2">1.-.-.-</ecNumber>
    </submittedName>
</protein>
<evidence type="ECO:0000313" key="2">
    <source>
        <dbReference type="EMBL" id="MFD1529984.1"/>
    </source>
</evidence>
<keyword evidence="2" id="KW-0503">Monooxygenase</keyword>
<keyword evidence="3" id="KW-1185">Reference proteome</keyword>
<comment type="caution">
    <text evidence="2">The sequence shown here is derived from an EMBL/GenBank/DDBJ whole genome shotgun (WGS) entry which is preliminary data.</text>
</comment>
<dbReference type="EC" id="1.-.-.-" evidence="2"/>
<evidence type="ECO:0000259" key="1">
    <source>
        <dbReference type="PROSITE" id="PS51725"/>
    </source>
</evidence>
<dbReference type="InterPro" id="IPR050744">
    <property type="entry name" value="AI-2_Isomerase_LsrG"/>
</dbReference>
<dbReference type="Proteomes" id="UP001597145">
    <property type="component" value="Unassembled WGS sequence"/>
</dbReference>
<gene>
    <name evidence="2" type="ORF">ACFSCY_11075</name>
</gene>
<dbReference type="InterPro" id="IPR011008">
    <property type="entry name" value="Dimeric_a/b-barrel"/>
</dbReference>
<dbReference type="InterPro" id="IPR007138">
    <property type="entry name" value="ABM_dom"/>
</dbReference>
<evidence type="ECO:0000313" key="3">
    <source>
        <dbReference type="Proteomes" id="UP001597145"/>
    </source>
</evidence>
<keyword evidence="2" id="KW-0560">Oxidoreductase</keyword>